<dbReference type="RefSeq" id="WP_235178303.1">
    <property type="nucleotide sequence ID" value="NZ_JAKFFV010000008.1"/>
</dbReference>
<organism evidence="2 3">
    <name type="scientific">Dyadobacter chenhuakuii</name>
    <dbReference type="NCBI Taxonomy" id="2909339"/>
    <lineage>
        <taxon>Bacteria</taxon>
        <taxon>Pseudomonadati</taxon>
        <taxon>Bacteroidota</taxon>
        <taxon>Cytophagia</taxon>
        <taxon>Cytophagales</taxon>
        <taxon>Spirosomataceae</taxon>
        <taxon>Dyadobacter</taxon>
    </lineage>
</organism>
<accession>A0A9X1QEH5</accession>
<name>A0A9X1QEH5_9BACT</name>
<gene>
    <name evidence="2" type="ORF">L0661_14850</name>
</gene>
<proteinExistence type="predicted"/>
<protein>
    <submittedName>
        <fullName evidence="2">Uncharacterized protein</fullName>
    </submittedName>
</protein>
<feature type="region of interest" description="Disordered" evidence="1">
    <location>
        <begin position="77"/>
        <end position="102"/>
    </location>
</feature>
<comment type="caution">
    <text evidence="2">The sequence shown here is derived from an EMBL/GenBank/DDBJ whole genome shotgun (WGS) entry which is preliminary data.</text>
</comment>
<dbReference type="EMBL" id="JAKFFV010000008">
    <property type="protein sequence ID" value="MCF2499596.1"/>
    <property type="molecule type" value="Genomic_DNA"/>
</dbReference>
<sequence length="102" mass="11878">MRSNRMVLSVIVTIIAAISISSCTYRSHGPGYDYGYGPSYGYRYHRVPPPPPRVVVVKPHPQHRRVIRADRYNSSRFSNKAYKRQYNNGNHYGQRNRTRGPR</sequence>
<evidence type="ECO:0000256" key="1">
    <source>
        <dbReference type="SAM" id="MobiDB-lite"/>
    </source>
</evidence>
<reference evidence="2" key="1">
    <citation type="submission" date="2022-01" db="EMBL/GenBank/DDBJ databases">
        <title>Novel species in genus Dyadobacter.</title>
        <authorList>
            <person name="Ma C."/>
        </authorList>
    </citation>
    <scope>NUCLEOTIDE SEQUENCE</scope>
    <source>
        <strain evidence="2">CY357</strain>
    </source>
</reference>
<dbReference type="Proteomes" id="UP001139411">
    <property type="component" value="Unassembled WGS sequence"/>
</dbReference>
<dbReference type="AlphaFoldDB" id="A0A9X1QEH5"/>
<evidence type="ECO:0000313" key="2">
    <source>
        <dbReference type="EMBL" id="MCF2499596.1"/>
    </source>
</evidence>
<dbReference type="PROSITE" id="PS51257">
    <property type="entry name" value="PROKAR_LIPOPROTEIN"/>
    <property type="match status" value="1"/>
</dbReference>
<evidence type="ECO:0000313" key="3">
    <source>
        <dbReference type="Proteomes" id="UP001139411"/>
    </source>
</evidence>